<name>F1Z9X6_9SPHN</name>
<reference evidence="18 19" key="1">
    <citation type="journal article" date="2012" name="J. Bacteriol.">
        <title>Draft Genome Sequence of Novosphingobium nitrogenifigens Y88T.</title>
        <authorList>
            <person name="Strabala T.J."/>
            <person name="Macdonald L."/>
            <person name="Liu V."/>
            <person name="Smit A.M."/>
        </authorList>
    </citation>
    <scope>NUCLEOTIDE SEQUENCE [LARGE SCALE GENOMIC DNA]</scope>
    <source>
        <strain evidence="18 19">DSM 19370</strain>
    </source>
</reference>
<dbReference type="GO" id="GO:0009252">
    <property type="term" value="P:peptidoglycan biosynthetic process"/>
    <property type="evidence" value="ECO:0007669"/>
    <property type="project" value="UniProtKB-UniPathway"/>
</dbReference>
<evidence type="ECO:0000256" key="4">
    <source>
        <dbReference type="ARBA" id="ARBA00012448"/>
    </source>
</evidence>
<keyword evidence="5 18" id="KW-0121">Carboxypeptidase</keyword>
<comment type="pathway">
    <text evidence="2">Cell wall biogenesis; peptidoglycan biosynthesis.</text>
</comment>
<evidence type="ECO:0000256" key="11">
    <source>
        <dbReference type="ARBA" id="ARBA00023316"/>
    </source>
</evidence>
<evidence type="ECO:0000256" key="10">
    <source>
        <dbReference type="ARBA" id="ARBA00022984"/>
    </source>
</evidence>
<dbReference type="GO" id="GO:0006508">
    <property type="term" value="P:proteolysis"/>
    <property type="evidence" value="ECO:0007669"/>
    <property type="project" value="UniProtKB-KW"/>
</dbReference>
<keyword evidence="9" id="KW-0133">Cell shape</keyword>
<evidence type="ECO:0000256" key="15">
    <source>
        <dbReference type="RuleBase" id="RU004016"/>
    </source>
</evidence>
<evidence type="ECO:0000256" key="12">
    <source>
        <dbReference type="ARBA" id="ARBA00034000"/>
    </source>
</evidence>
<dbReference type="HOGENOM" id="CLU_027070_8_1_5"/>
<protein>
    <recommendedName>
        <fullName evidence="4">serine-type D-Ala-D-Ala carboxypeptidase</fullName>
        <ecNumber evidence="4">3.4.16.4</ecNumber>
    </recommendedName>
</protein>
<dbReference type="Pfam" id="PF00768">
    <property type="entry name" value="Peptidase_S11"/>
    <property type="match status" value="1"/>
</dbReference>
<dbReference type="GO" id="GO:0009002">
    <property type="term" value="F:serine-type D-Ala-D-Ala carboxypeptidase activity"/>
    <property type="evidence" value="ECO:0007669"/>
    <property type="project" value="UniProtKB-EC"/>
</dbReference>
<comment type="similarity">
    <text evidence="3 15">Belongs to the peptidase S11 family.</text>
</comment>
<gene>
    <name evidence="18" type="ORF">Y88_0673</name>
</gene>
<dbReference type="Gene3D" id="3.40.710.10">
    <property type="entry name" value="DD-peptidase/beta-lactamase superfamily"/>
    <property type="match status" value="1"/>
</dbReference>
<keyword evidence="19" id="KW-1185">Reference proteome</keyword>
<feature type="active site" description="Acyl-ester intermediate" evidence="13">
    <location>
        <position position="70"/>
    </location>
</feature>
<proteinExistence type="inferred from homology"/>
<evidence type="ECO:0000256" key="13">
    <source>
        <dbReference type="PIRSR" id="PIRSR618044-1"/>
    </source>
</evidence>
<dbReference type="Proteomes" id="UP000004728">
    <property type="component" value="Unassembled WGS sequence"/>
</dbReference>
<keyword evidence="7 16" id="KW-0732">Signal</keyword>
<dbReference type="GO" id="GO:0008360">
    <property type="term" value="P:regulation of cell shape"/>
    <property type="evidence" value="ECO:0007669"/>
    <property type="project" value="UniProtKB-KW"/>
</dbReference>
<keyword evidence="10" id="KW-0573">Peptidoglycan synthesis</keyword>
<evidence type="ECO:0000259" key="17">
    <source>
        <dbReference type="SMART" id="SM00936"/>
    </source>
</evidence>
<dbReference type="InterPro" id="IPR037167">
    <property type="entry name" value="Peptidase_S11_C_sf"/>
</dbReference>
<dbReference type="OrthoDB" id="9795979at2"/>
<dbReference type="FunCoup" id="F1Z9X6">
    <property type="interactions" value="479"/>
</dbReference>
<evidence type="ECO:0000256" key="16">
    <source>
        <dbReference type="SAM" id="SignalP"/>
    </source>
</evidence>
<dbReference type="SUPFAM" id="SSF69189">
    <property type="entry name" value="Penicillin-binding protein associated domain"/>
    <property type="match status" value="1"/>
</dbReference>
<evidence type="ECO:0000313" key="19">
    <source>
        <dbReference type="Proteomes" id="UP000004728"/>
    </source>
</evidence>
<dbReference type="UniPathway" id="UPA00219"/>
<dbReference type="GO" id="GO:0071555">
    <property type="term" value="P:cell wall organization"/>
    <property type="evidence" value="ECO:0007669"/>
    <property type="project" value="UniProtKB-KW"/>
</dbReference>
<dbReference type="InterPro" id="IPR012338">
    <property type="entry name" value="Beta-lactam/transpept-like"/>
</dbReference>
<comment type="catalytic activity">
    <reaction evidence="12">
        <text>Preferential cleavage: (Ac)2-L-Lys-D-Ala-|-D-Ala. Also transpeptidation of peptidyl-alanyl moieties that are N-acyl substituents of D-alanine.</text>
        <dbReference type="EC" id="3.4.16.4"/>
    </reaction>
</comment>
<dbReference type="STRING" id="983920.Y88_0673"/>
<sequence>MAGLVTAGLAVPAVSVLAQGAPASTGAPAAPASPESTMPQVTAPIAMMVDVNSGRVLFARDPHRRFVPASLTKIMTSYVAFELIKAGKLRLDQKFVMRPETFHKWHGVGSTMFLGNNSSTSVADLLEGIVTVSANDACVVLAEGIAGSVPGFTAMMNAEAKKIGMRDSHYNTPNGWMDQGETYVSAADLVALSTALITRHPDLYKRFYGHDHATFNGIAQENHNPLYGHTPGADGVKTGFTGEAGYGFVGSVERGGRRVIMVVAGYGRPNDRADQSRTFVEWAFSAWDSRPILTAGAKVGQAVVQGGSTRQVGLVTPRAYALAVPHGEAPRYTLSIRYKAPLTAPIVKGQEVASLIVRAPGQPIERLPLVTADGVAAGGAMDRLRDGFLAMTGRGLHP</sequence>
<evidence type="ECO:0000256" key="8">
    <source>
        <dbReference type="ARBA" id="ARBA00022801"/>
    </source>
</evidence>
<feature type="active site" description="Proton acceptor" evidence="13">
    <location>
        <position position="73"/>
    </location>
</feature>
<comment type="function">
    <text evidence="1">Removes C-terminal D-alanyl residues from sugar-peptide cell wall precursors.</text>
</comment>
<dbReference type="InterPro" id="IPR001967">
    <property type="entry name" value="Peptidase_S11_N"/>
</dbReference>
<feature type="binding site" evidence="14">
    <location>
        <position position="237"/>
    </location>
    <ligand>
        <name>substrate</name>
    </ligand>
</feature>
<dbReference type="SMART" id="SM00936">
    <property type="entry name" value="PBP5_C"/>
    <property type="match status" value="1"/>
</dbReference>
<evidence type="ECO:0000256" key="9">
    <source>
        <dbReference type="ARBA" id="ARBA00022960"/>
    </source>
</evidence>
<evidence type="ECO:0000256" key="6">
    <source>
        <dbReference type="ARBA" id="ARBA00022670"/>
    </source>
</evidence>
<evidence type="ECO:0000256" key="14">
    <source>
        <dbReference type="PIRSR" id="PIRSR618044-2"/>
    </source>
</evidence>
<feature type="signal peptide" evidence="16">
    <location>
        <begin position="1"/>
        <end position="18"/>
    </location>
</feature>
<evidence type="ECO:0000256" key="5">
    <source>
        <dbReference type="ARBA" id="ARBA00022645"/>
    </source>
</evidence>
<feature type="domain" description="Peptidase S11 D-Ala-D-Ala carboxypeptidase A C-terminal" evidence="17">
    <location>
        <begin position="287"/>
        <end position="377"/>
    </location>
</feature>
<dbReference type="PANTHER" id="PTHR21581">
    <property type="entry name" value="D-ALANYL-D-ALANINE CARBOXYPEPTIDASE"/>
    <property type="match status" value="1"/>
</dbReference>
<evidence type="ECO:0000256" key="2">
    <source>
        <dbReference type="ARBA" id="ARBA00004752"/>
    </source>
</evidence>
<dbReference type="InParanoid" id="F1Z9X6"/>
<dbReference type="PRINTS" id="PR00725">
    <property type="entry name" value="DADACBPTASE1"/>
</dbReference>
<dbReference type="PANTHER" id="PTHR21581:SF6">
    <property type="entry name" value="TRAFFICKING PROTEIN PARTICLE COMPLEX SUBUNIT 12"/>
    <property type="match status" value="1"/>
</dbReference>
<evidence type="ECO:0000256" key="1">
    <source>
        <dbReference type="ARBA" id="ARBA00003217"/>
    </source>
</evidence>
<dbReference type="InterPro" id="IPR018044">
    <property type="entry name" value="Peptidase_S11"/>
</dbReference>
<keyword evidence="8" id="KW-0378">Hydrolase</keyword>
<dbReference type="InterPro" id="IPR012907">
    <property type="entry name" value="Peptidase_S11_C"/>
</dbReference>
<dbReference type="SUPFAM" id="SSF56601">
    <property type="entry name" value="beta-lactamase/transpeptidase-like"/>
    <property type="match status" value="1"/>
</dbReference>
<feature type="active site" evidence="13">
    <location>
        <position position="133"/>
    </location>
</feature>
<dbReference type="EC" id="3.4.16.4" evidence="4"/>
<keyword evidence="11" id="KW-0961">Cell wall biogenesis/degradation</keyword>
<keyword evidence="6" id="KW-0645">Protease</keyword>
<dbReference type="EMBL" id="AEWJ01000041">
    <property type="protein sequence ID" value="EGD58616.1"/>
    <property type="molecule type" value="Genomic_DNA"/>
</dbReference>
<dbReference type="Gene3D" id="2.60.410.10">
    <property type="entry name" value="D-Ala-D-Ala carboxypeptidase, C-terminal domain"/>
    <property type="match status" value="1"/>
</dbReference>
<accession>F1Z9X6</accession>
<evidence type="ECO:0000256" key="7">
    <source>
        <dbReference type="ARBA" id="ARBA00022729"/>
    </source>
</evidence>
<evidence type="ECO:0000256" key="3">
    <source>
        <dbReference type="ARBA" id="ARBA00007164"/>
    </source>
</evidence>
<organism evidence="18 19">
    <name type="scientific">Novosphingobium nitrogenifigens DSM 19370</name>
    <dbReference type="NCBI Taxonomy" id="983920"/>
    <lineage>
        <taxon>Bacteria</taxon>
        <taxon>Pseudomonadati</taxon>
        <taxon>Pseudomonadota</taxon>
        <taxon>Alphaproteobacteria</taxon>
        <taxon>Sphingomonadales</taxon>
        <taxon>Sphingomonadaceae</taxon>
        <taxon>Novosphingobium</taxon>
    </lineage>
</organism>
<dbReference type="eggNOG" id="COG1686">
    <property type="taxonomic scope" value="Bacteria"/>
</dbReference>
<evidence type="ECO:0000313" key="18">
    <source>
        <dbReference type="EMBL" id="EGD58616.1"/>
    </source>
</evidence>
<comment type="caution">
    <text evidence="18">The sequence shown here is derived from an EMBL/GenBank/DDBJ whole genome shotgun (WGS) entry which is preliminary data.</text>
</comment>
<dbReference type="AlphaFoldDB" id="F1Z9X6"/>
<feature type="chain" id="PRO_5003272754" description="serine-type D-Ala-D-Ala carboxypeptidase" evidence="16">
    <location>
        <begin position="19"/>
        <end position="398"/>
    </location>
</feature>
<dbReference type="Pfam" id="PF07943">
    <property type="entry name" value="PBP5_C"/>
    <property type="match status" value="1"/>
</dbReference>
<dbReference type="InterPro" id="IPR015956">
    <property type="entry name" value="Peniciliin-bd_prot_C_sf"/>
</dbReference>